<evidence type="ECO:0000313" key="5">
    <source>
        <dbReference type="Proteomes" id="UP000678276"/>
    </source>
</evidence>
<dbReference type="PANTHER" id="PTHR47739:SF1">
    <property type="entry name" value="TRNA1(VAL) (ADENINE(37)-N6)-METHYLTRANSFERASE"/>
    <property type="match status" value="1"/>
</dbReference>
<name>A0ABS4BJ06_9HYPH</name>
<dbReference type="Proteomes" id="UP000678276">
    <property type="component" value="Unassembled WGS sequence"/>
</dbReference>
<accession>A0ABS4BJ06</accession>
<dbReference type="EMBL" id="JAGJCF010000010">
    <property type="protein sequence ID" value="MBP0616749.1"/>
    <property type="molecule type" value="Genomic_DNA"/>
</dbReference>
<dbReference type="InterPro" id="IPR002052">
    <property type="entry name" value="DNA_methylase_N6_adenine_CS"/>
</dbReference>
<dbReference type="GO" id="GO:0032259">
    <property type="term" value="P:methylation"/>
    <property type="evidence" value="ECO:0007669"/>
    <property type="project" value="UniProtKB-KW"/>
</dbReference>
<comment type="caution">
    <text evidence="4">The sequence shown here is derived from an EMBL/GenBank/DDBJ whole genome shotgun (WGS) entry which is preliminary data.</text>
</comment>
<evidence type="ECO:0000259" key="3">
    <source>
        <dbReference type="Pfam" id="PF05175"/>
    </source>
</evidence>
<dbReference type="InterPro" id="IPR050210">
    <property type="entry name" value="tRNA_Adenine-N(6)_MTase"/>
</dbReference>
<evidence type="ECO:0000256" key="1">
    <source>
        <dbReference type="ARBA" id="ARBA00022603"/>
    </source>
</evidence>
<protein>
    <submittedName>
        <fullName evidence="4">Methyltransferase</fullName>
    </submittedName>
</protein>
<evidence type="ECO:0000256" key="2">
    <source>
        <dbReference type="ARBA" id="ARBA00022691"/>
    </source>
</evidence>
<keyword evidence="2" id="KW-0949">S-adenosyl-L-methionine</keyword>
<dbReference type="GO" id="GO:0008168">
    <property type="term" value="F:methyltransferase activity"/>
    <property type="evidence" value="ECO:0007669"/>
    <property type="project" value="UniProtKB-KW"/>
</dbReference>
<gene>
    <name evidence="4" type="ORF">J6595_14260</name>
</gene>
<organism evidence="4 5">
    <name type="scientific">Jiella mangrovi</name>
    <dbReference type="NCBI Taxonomy" id="2821407"/>
    <lineage>
        <taxon>Bacteria</taxon>
        <taxon>Pseudomonadati</taxon>
        <taxon>Pseudomonadota</taxon>
        <taxon>Alphaproteobacteria</taxon>
        <taxon>Hyphomicrobiales</taxon>
        <taxon>Aurantimonadaceae</taxon>
        <taxon>Jiella</taxon>
    </lineage>
</organism>
<dbReference type="InterPro" id="IPR007848">
    <property type="entry name" value="Small_mtfrase_dom"/>
</dbReference>
<dbReference type="InterPro" id="IPR029063">
    <property type="entry name" value="SAM-dependent_MTases_sf"/>
</dbReference>
<keyword evidence="1 4" id="KW-0808">Transferase</keyword>
<dbReference type="CDD" id="cd02440">
    <property type="entry name" value="AdoMet_MTases"/>
    <property type="match status" value="1"/>
</dbReference>
<feature type="domain" description="Methyltransferase small" evidence="3">
    <location>
        <begin position="52"/>
        <end position="199"/>
    </location>
</feature>
<keyword evidence="5" id="KW-1185">Reference proteome</keyword>
<dbReference type="PROSITE" id="PS00092">
    <property type="entry name" value="N6_MTASE"/>
    <property type="match status" value="1"/>
</dbReference>
<dbReference type="Pfam" id="PF05175">
    <property type="entry name" value="MTS"/>
    <property type="match status" value="1"/>
</dbReference>
<dbReference type="PANTHER" id="PTHR47739">
    <property type="entry name" value="TRNA1(VAL) (ADENINE(37)-N6)-METHYLTRANSFERASE"/>
    <property type="match status" value="1"/>
</dbReference>
<dbReference type="SUPFAM" id="SSF53335">
    <property type="entry name" value="S-adenosyl-L-methionine-dependent methyltransferases"/>
    <property type="match status" value="1"/>
</dbReference>
<dbReference type="Gene3D" id="3.40.50.150">
    <property type="entry name" value="Vaccinia Virus protein VP39"/>
    <property type="match status" value="1"/>
</dbReference>
<proteinExistence type="predicted"/>
<reference evidence="4 5" key="1">
    <citation type="submission" date="2021-04" db="EMBL/GenBank/DDBJ databases">
        <title>Whole genome sequence of Jiella sp. KSK16Y-1.</title>
        <authorList>
            <person name="Tuo L."/>
        </authorList>
    </citation>
    <scope>NUCLEOTIDE SEQUENCE [LARGE SCALE GENOMIC DNA]</scope>
    <source>
        <strain evidence="4 5">KSK16Y-1</strain>
    </source>
</reference>
<sequence>MSETPATKAEAVAPVTARIDGRPVRLDAFYDGAFAVFQPQGWGYRSGLDALLLAACVPHERAGRIADLGAGSGVVGFAAAHRAPGAAVMLAEAEPVMVELCRSSIDQPQNLKLSSRLSVATIDIGAPRKIREAAGLPDSAFDLVLTNPPFHPANHRRTPDPVRDRALFASADMTLDRWVAVAAALLAPGGRLVTVLRGDLLAGALKALRGGLGGLTILPVHTKEGAPAERVVIAAKKGSRAPLKLLAGIVLNDAAGRPTALCQDISKGTATLDLARS</sequence>
<keyword evidence="1 4" id="KW-0489">Methyltransferase</keyword>
<evidence type="ECO:0000313" key="4">
    <source>
        <dbReference type="EMBL" id="MBP0616749.1"/>
    </source>
</evidence>
<dbReference type="RefSeq" id="WP_209595239.1">
    <property type="nucleotide sequence ID" value="NZ_JAGJCF010000010.1"/>
</dbReference>